<dbReference type="AlphaFoldDB" id="A0A841CIV0"/>
<dbReference type="EMBL" id="JACHJN010000004">
    <property type="protein sequence ID" value="MBB5956284.1"/>
    <property type="molecule type" value="Genomic_DNA"/>
</dbReference>
<organism evidence="1 2">
    <name type="scientific">Saccharothrix tamanrassetensis</name>
    <dbReference type="NCBI Taxonomy" id="1051531"/>
    <lineage>
        <taxon>Bacteria</taxon>
        <taxon>Bacillati</taxon>
        <taxon>Actinomycetota</taxon>
        <taxon>Actinomycetes</taxon>
        <taxon>Pseudonocardiales</taxon>
        <taxon>Pseudonocardiaceae</taxon>
        <taxon>Saccharothrix</taxon>
    </lineage>
</organism>
<evidence type="ECO:0000313" key="1">
    <source>
        <dbReference type="EMBL" id="MBB5956284.1"/>
    </source>
</evidence>
<sequence>MPYVWWHSGYDSLCHAFPATQRSRTYFEAACTHSVPPEHLVREPTGPLCVPCLIKVGSDLPAEDPTRVGNSWRD</sequence>
<evidence type="ECO:0000313" key="2">
    <source>
        <dbReference type="Proteomes" id="UP000547510"/>
    </source>
</evidence>
<accession>A0A841CIV0</accession>
<reference evidence="1 2" key="1">
    <citation type="submission" date="2020-08" db="EMBL/GenBank/DDBJ databases">
        <title>Genomic Encyclopedia of Type Strains, Phase III (KMG-III): the genomes of soil and plant-associated and newly described type strains.</title>
        <authorList>
            <person name="Whitman W."/>
        </authorList>
    </citation>
    <scope>NUCLEOTIDE SEQUENCE [LARGE SCALE GENOMIC DNA]</scope>
    <source>
        <strain evidence="1 2">CECT 8640</strain>
    </source>
</reference>
<protein>
    <submittedName>
        <fullName evidence="1">Uncharacterized protein</fullName>
    </submittedName>
</protein>
<keyword evidence="2" id="KW-1185">Reference proteome</keyword>
<proteinExistence type="predicted"/>
<dbReference type="Proteomes" id="UP000547510">
    <property type="component" value="Unassembled WGS sequence"/>
</dbReference>
<comment type="caution">
    <text evidence="1">The sequence shown here is derived from an EMBL/GenBank/DDBJ whole genome shotgun (WGS) entry which is preliminary data.</text>
</comment>
<name>A0A841CIV0_9PSEU</name>
<gene>
    <name evidence="1" type="ORF">FHS29_002870</name>
</gene>